<evidence type="ECO:0000313" key="7">
    <source>
        <dbReference type="Proteomes" id="UP000077266"/>
    </source>
</evidence>
<name>A0A165E1R7_EXIGL</name>
<feature type="domain" description="K Homology" evidence="5">
    <location>
        <begin position="169"/>
        <end position="259"/>
    </location>
</feature>
<feature type="coiled-coil region" evidence="3">
    <location>
        <begin position="706"/>
        <end position="737"/>
    </location>
</feature>
<evidence type="ECO:0000313" key="6">
    <source>
        <dbReference type="EMBL" id="KZV85881.1"/>
    </source>
</evidence>
<dbReference type="STRING" id="1314781.A0A165E1R7"/>
<reference evidence="6 7" key="1">
    <citation type="journal article" date="2016" name="Mol. Biol. Evol.">
        <title>Comparative Genomics of Early-Diverging Mushroom-Forming Fungi Provides Insights into the Origins of Lignocellulose Decay Capabilities.</title>
        <authorList>
            <person name="Nagy L.G."/>
            <person name="Riley R."/>
            <person name="Tritt A."/>
            <person name="Adam C."/>
            <person name="Daum C."/>
            <person name="Floudas D."/>
            <person name="Sun H."/>
            <person name="Yadav J.S."/>
            <person name="Pangilinan J."/>
            <person name="Larsson K.H."/>
            <person name="Matsuura K."/>
            <person name="Barry K."/>
            <person name="Labutti K."/>
            <person name="Kuo R."/>
            <person name="Ohm R.A."/>
            <person name="Bhattacharya S.S."/>
            <person name="Shirouzu T."/>
            <person name="Yoshinaga Y."/>
            <person name="Martin F.M."/>
            <person name="Grigoriev I.V."/>
            <person name="Hibbett D.S."/>
        </authorList>
    </citation>
    <scope>NUCLEOTIDE SEQUENCE [LARGE SCALE GENOMIC DNA]</scope>
    <source>
        <strain evidence="6 7">HHB12029</strain>
    </source>
</reference>
<dbReference type="Proteomes" id="UP000077266">
    <property type="component" value="Unassembled WGS sequence"/>
</dbReference>
<dbReference type="GO" id="GO:0003723">
    <property type="term" value="F:RNA binding"/>
    <property type="evidence" value="ECO:0007669"/>
    <property type="project" value="UniProtKB-UniRule"/>
</dbReference>
<feature type="domain" description="K Homology" evidence="5">
    <location>
        <begin position="98"/>
        <end position="168"/>
    </location>
</feature>
<dbReference type="Pfam" id="PF00013">
    <property type="entry name" value="KH_1"/>
    <property type="match status" value="6"/>
</dbReference>
<dbReference type="OrthoDB" id="10027144at2759"/>
<dbReference type="Gene3D" id="3.30.1370.10">
    <property type="entry name" value="K Homology domain, type 1"/>
    <property type="match status" value="8"/>
</dbReference>
<feature type="region of interest" description="Disordered" evidence="4">
    <location>
        <begin position="684"/>
        <end position="705"/>
    </location>
</feature>
<dbReference type="PROSITE" id="PS50084">
    <property type="entry name" value="KH_TYPE_1"/>
    <property type="match status" value="8"/>
</dbReference>
<gene>
    <name evidence="6" type="ORF">EXIGLDRAFT_841167</name>
</gene>
<dbReference type="SMART" id="SM00322">
    <property type="entry name" value="KH"/>
    <property type="match status" value="10"/>
</dbReference>
<dbReference type="PANTHER" id="PTHR10288">
    <property type="entry name" value="KH DOMAIN CONTAINING RNA BINDING PROTEIN"/>
    <property type="match status" value="1"/>
</dbReference>
<dbReference type="InterPro" id="IPR004087">
    <property type="entry name" value="KH_dom"/>
</dbReference>
<protein>
    <recommendedName>
        <fullName evidence="5">K Homology domain-containing protein</fullName>
    </recommendedName>
</protein>
<dbReference type="InParanoid" id="A0A165E1R7"/>
<evidence type="ECO:0000256" key="4">
    <source>
        <dbReference type="SAM" id="MobiDB-lite"/>
    </source>
</evidence>
<accession>A0A165E1R7</accession>
<feature type="domain" description="K Homology" evidence="5">
    <location>
        <begin position="894"/>
        <end position="971"/>
    </location>
</feature>
<keyword evidence="7" id="KW-1185">Reference proteome</keyword>
<feature type="compositionally biased region" description="Basic and acidic residues" evidence="4">
    <location>
        <begin position="1134"/>
        <end position="1144"/>
    </location>
</feature>
<dbReference type="AlphaFoldDB" id="A0A165E1R7"/>
<feature type="domain" description="K Homology" evidence="5">
    <location>
        <begin position="331"/>
        <end position="396"/>
    </location>
</feature>
<evidence type="ECO:0000256" key="3">
    <source>
        <dbReference type="SAM" id="Coils"/>
    </source>
</evidence>
<feature type="domain" description="K Homology" evidence="5">
    <location>
        <begin position="643"/>
        <end position="732"/>
    </location>
</feature>
<proteinExistence type="predicted"/>
<dbReference type="SUPFAM" id="SSF54791">
    <property type="entry name" value="Eukaryotic type KH-domain (KH-domain type I)"/>
    <property type="match status" value="7"/>
</dbReference>
<feature type="domain" description="K Homology" evidence="5">
    <location>
        <begin position="736"/>
        <end position="815"/>
    </location>
</feature>
<feature type="domain" description="K Homology" evidence="5">
    <location>
        <begin position="820"/>
        <end position="890"/>
    </location>
</feature>
<sequence length="1267" mass="135703">MAALTAAELQRRRQELEGAPDPFPALPGAEAPSVTRSVSKQQQQQVQTPPAGFDSEDSQAFPALAPSSTAPPKAAAPAPGWGAGPRISAPVSRTVTDSFDLDVVDLSTAGKDGKRAASLSEVLRNVNAKFKVKTEASNQPSGYTLFTIKGDSQKDIDKAKKQLISLLSPQVTLTVNAPASTIAAIIGPKGAFLKQIRDETGAKVDIPRRDTATIAAVPNGKPAPVDDDEEEQEETIPITITAAGVYAREAKRLIDEVIAVRTSKTTQRVRDVPAHILPFIASRKADFEALANGGEVSITVNGNDIHVSGNRESVATVVEAIKAGIEDLKANLTSIKMPMPKRQHRLLTGKTAEEILNKSKCSVQVPKADSDIAEIALWARPADLPGALAAVQQAAASQHIQTFNIPGKHAQAHQIFTYLSRTGFSKTVIAAHSGISLHAPSQKELQKDPISIDIIGDKAAVDGAVKQLAEMCSKLNGATREIEIDWLIHRAITGKYAKKLKAFQDVQRVAVFWPAETSESSKVLLVHDPNADSKERNANLDEVEKEVLKFAKDVADVKTEVISVDAKWHSAILGKNGTTLNAIIGADSTLSIKLGKDAGKVLKAGEQATADTIAVRGVASDVTRAIKDIHRIVESAKNDEIDNGYSVEFHIPREYVGRIVGSQGAAVNKLRESLGIEVDFTDEDDGASKEKEKEGGLKKKKVSTSNAKARVTLKGRKENVEEAKRRILAQVERMADETSEILKIPRQYHPSLIGRGAKYVVRLEEKYGVKITFPRESDENGEGKTREQLKPDEVLVKGGKKGVADAKKELVDAVEFEKEANNSIKFTVPSRSVARILGKAGAQINEIKDNTGAQIDIDKAEDSTNVTNVTVRGTKTAIQEAKTLILRIANEVDDEVTETIKIESRFHRTIIGARGQGLKDLIVKCGGPEDPRAQAGLAHFPRQGETSDEVSLRGPKAIITKLKAELEAMAADLRDRVVLGVSIPAAQHRALIGRGGATLTALQNKHTVQVQFPGSRSYSTVGEPENASELADVDAADLVKVSGRKKACEAAIKEMQSHVKTAAPAHDRPAGNGHAAGAATVEETVEVPVKYHHAISQGGNFFRGLRSYGVNVDHSVTPPRPSLPRPSANGAAEARIDEAEAPSKDVKWEISPNHAGADDTIATWTLKARDQAGLERAKKALEEAIKTAEQSSHVGFLTVSDRSVFPRIVGSKGANVARLRAETGAEITVGRDDNIITLVGSESAVLAAKDAITEIINNASKPRPPRA</sequence>
<dbReference type="CDD" id="cd22450">
    <property type="entry name" value="KH-I_ScSCP160_rpt5"/>
    <property type="match status" value="1"/>
</dbReference>
<evidence type="ECO:0000256" key="1">
    <source>
        <dbReference type="ARBA" id="ARBA00022737"/>
    </source>
</evidence>
<feature type="domain" description="K Homology" evidence="5">
    <location>
        <begin position="975"/>
        <end position="1060"/>
    </location>
</feature>
<feature type="domain" description="K Homology" evidence="5">
    <location>
        <begin position="1188"/>
        <end position="1257"/>
    </location>
</feature>
<dbReference type="CDD" id="cd22448">
    <property type="entry name" value="KH-I_ScSCP160_rpt3"/>
    <property type="match status" value="1"/>
</dbReference>
<evidence type="ECO:0000259" key="5">
    <source>
        <dbReference type="SMART" id="SM00322"/>
    </source>
</evidence>
<keyword evidence="1" id="KW-0677">Repeat</keyword>
<organism evidence="6 7">
    <name type="scientific">Exidia glandulosa HHB12029</name>
    <dbReference type="NCBI Taxonomy" id="1314781"/>
    <lineage>
        <taxon>Eukaryota</taxon>
        <taxon>Fungi</taxon>
        <taxon>Dikarya</taxon>
        <taxon>Basidiomycota</taxon>
        <taxon>Agaricomycotina</taxon>
        <taxon>Agaricomycetes</taxon>
        <taxon>Auriculariales</taxon>
        <taxon>Exidiaceae</taxon>
        <taxon>Exidia</taxon>
    </lineage>
</organism>
<feature type="compositionally biased region" description="Basic and acidic residues" evidence="4">
    <location>
        <begin position="686"/>
        <end position="697"/>
    </location>
</feature>
<dbReference type="EMBL" id="KV426173">
    <property type="protein sequence ID" value="KZV85881.1"/>
    <property type="molecule type" value="Genomic_DNA"/>
</dbReference>
<keyword evidence="3" id="KW-0175">Coiled coil</keyword>
<evidence type="ECO:0000256" key="2">
    <source>
        <dbReference type="PROSITE-ProRule" id="PRU00117"/>
    </source>
</evidence>
<dbReference type="InterPro" id="IPR036612">
    <property type="entry name" value="KH_dom_type_1_sf"/>
</dbReference>
<feature type="region of interest" description="Disordered" evidence="4">
    <location>
        <begin position="1"/>
        <end position="89"/>
    </location>
</feature>
<feature type="region of interest" description="Disordered" evidence="4">
    <location>
        <begin position="1115"/>
        <end position="1144"/>
    </location>
</feature>
<dbReference type="FunCoup" id="A0A165E1R7">
    <property type="interactions" value="261"/>
</dbReference>
<feature type="domain" description="K Homology" evidence="5">
    <location>
        <begin position="556"/>
        <end position="634"/>
    </location>
</feature>
<keyword evidence="2" id="KW-0694">RNA-binding</keyword>
<dbReference type="InterPro" id="IPR004088">
    <property type="entry name" value="KH_dom_type_1"/>
</dbReference>
<feature type="compositionally biased region" description="Low complexity" evidence="4">
    <location>
        <begin position="60"/>
        <end position="80"/>
    </location>
</feature>